<dbReference type="GO" id="GO:0003723">
    <property type="term" value="F:RNA binding"/>
    <property type="evidence" value="ECO:0007669"/>
    <property type="project" value="InterPro"/>
</dbReference>
<evidence type="ECO:0000313" key="6">
    <source>
        <dbReference type="EMBL" id="SSY80820.1"/>
    </source>
</evidence>
<evidence type="ECO:0000256" key="2">
    <source>
        <dbReference type="ARBA" id="ARBA00022603"/>
    </source>
</evidence>
<dbReference type="GO" id="GO:0008173">
    <property type="term" value="F:RNA methyltransferase activity"/>
    <property type="evidence" value="ECO:0007669"/>
    <property type="project" value="InterPro"/>
</dbReference>
<dbReference type="SUPFAM" id="SSF75217">
    <property type="entry name" value="alpha/beta knot"/>
    <property type="match status" value="1"/>
</dbReference>
<dbReference type="InterPro" id="IPR053888">
    <property type="entry name" value="MRM3-like_sub_bind"/>
</dbReference>
<feature type="domain" description="MRM3-like substrate binding" evidence="5">
    <location>
        <begin position="9"/>
        <end position="97"/>
    </location>
</feature>
<dbReference type="PANTHER" id="PTHR43191">
    <property type="entry name" value="RRNA METHYLTRANSFERASE 3"/>
    <property type="match status" value="1"/>
</dbReference>
<dbReference type="AlphaFoldDB" id="A0A376BV41"/>
<keyword evidence="3 6" id="KW-0808">Transferase</keyword>
<dbReference type="CDD" id="cd18095">
    <property type="entry name" value="SpoU-like_rRNA-MTase"/>
    <property type="match status" value="1"/>
</dbReference>
<dbReference type="EC" id="2.1.1.-" evidence="6"/>
<dbReference type="SUPFAM" id="SSF55315">
    <property type="entry name" value="L30e-like"/>
    <property type="match status" value="1"/>
</dbReference>
<evidence type="ECO:0000259" key="5">
    <source>
        <dbReference type="Pfam" id="PF22435"/>
    </source>
</evidence>
<dbReference type="Gene3D" id="3.40.1280.10">
    <property type="match status" value="1"/>
</dbReference>
<feature type="domain" description="tRNA/rRNA methyltransferase SpoU type" evidence="4">
    <location>
        <begin position="115"/>
        <end position="254"/>
    </location>
</feature>
<dbReference type="InterPro" id="IPR029026">
    <property type="entry name" value="tRNA_m1G_MTases_N"/>
</dbReference>
<dbReference type="InterPro" id="IPR029064">
    <property type="entry name" value="Ribosomal_eL30-like_sf"/>
</dbReference>
<evidence type="ECO:0000256" key="1">
    <source>
        <dbReference type="ARBA" id="ARBA00007228"/>
    </source>
</evidence>
<dbReference type="Proteomes" id="UP000254209">
    <property type="component" value="Unassembled WGS sequence"/>
</dbReference>
<dbReference type="EMBL" id="UFSO01000003">
    <property type="protein sequence ID" value="SSY80820.1"/>
    <property type="molecule type" value="Genomic_DNA"/>
</dbReference>
<evidence type="ECO:0000259" key="4">
    <source>
        <dbReference type="Pfam" id="PF00588"/>
    </source>
</evidence>
<evidence type="ECO:0000256" key="3">
    <source>
        <dbReference type="ARBA" id="ARBA00022679"/>
    </source>
</evidence>
<reference evidence="6 7" key="1">
    <citation type="submission" date="2018-06" db="EMBL/GenBank/DDBJ databases">
        <authorList>
            <consortium name="Pathogen Informatics"/>
            <person name="Doyle S."/>
        </authorList>
    </citation>
    <scope>NUCLEOTIDE SEQUENCE [LARGE SCALE GENOMIC DNA]</scope>
    <source>
        <strain evidence="6 7">NCTC10283</strain>
    </source>
</reference>
<dbReference type="InterPro" id="IPR001537">
    <property type="entry name" value="SpoU_MeTrfase"/>
</dbReference>
<organism evidence="6 7">
    <name type="scientific">Alysiella crassa</name>
    <dbReference type="NCBI Taxonomy" id="153491"/>
    <lineage>
        <taxon>Bacteria</taxon>
        <taxon>Pseudomonadati</taxon>
        <taxon>Pseudomonadota</taxon>
        <taxon>Betaproteobacteria</taxon>
        <taxon>Neisseriales</taxon>
        <taxon>Neisseriaceae</taxon>
        <taxon>Alysiella</taxon>
    </lineage>
</organism>
<dbReference type="Pfam" id="PF00588">
    <property type="entry name" value="SpoU_methylase"/>
    <property type="match status" value="1"/>
</dbReference>
<gene>
    <name evidence="6" type="ORF">NCTC10283_02381</name>
</gene>
<dbReference type="OrthoDB" id="9794400at2"/>
<dbReference type="PANTHER" id="PTHR43191:SF2">
    <property type="entry name" value="RRNA METHYLTRANSFERASE 3, MITOCHONDRIAL"/>
    <property type="match status" value="1"/>
</dbReference>
<dbReference type="InterPro" id="IPR051259">
    <property type="entry name" value="rRNA_Methyltransferase"/>
</dbReference>
<comment type="similarity">
    <text evidence="1">Belongs to the class IV-like SAM-binding methyltransferase superfamily. RNA methyltransferase TrmH family.</text>
</comment>
<protein>
    <submittedName>
        <fullName evidence="6">TrmH family tRNA/rRNA methyltransferase</fullName>
        <ecNumber evidence="6">2.1.1.-</ecNumber>
    </submittedName>
</protein>
<dbReference type="GO" id="GO:0032259">
    <property type="term" value="P:methylation"/>
    <property type="evidence" value="ECO:0007669"/>
    <property type="project" value="UniProtKB-KW"/>
</dbReference>
<proteinExistence type="inferred from homology"/>
<accession>A0A376BV41</accession>
<dbReference type="STRING" id="1120980.GCA_000745955_01067"/>
<sequence length="264" mass="28971">MKTITSVHNEQLKLLAKLIQSAKYRREHHATVLEGTHLLDAYLNANLLPKQVFIPTQQFHKTETQNILRRLPEHHITLVEQGALEKISQLINGEEIMTWVNLPDSGSLKTAGDCIVLENVQDSGNIGTILRSAAAAGVSEIVLGKGCADVWSPKVLRSGMGAHFLLNVHERVDLAAWREQYQGRVLATALSESKHFSLYDKDLDLREATAWVFGNEGAGVSPELLAKASASVKIPMVGATESLNVAMAATVCLFEQMRQRLSGD</sequence>
<keyword evidence="2 6" id="KW-0489">Methyltransferase</keyword>
<evidence type="ECO:0000313" key="7">
    <source>
        <dbReference type="Proteomes" id="UP000254209"/>
    </source>
</evidence>
<dbReference type="GO" id="GO:0006396">
    <property type="term" value="P:RNA processing"/>
    <property type="evidence" value="ECO:0007669"/>
    <property type="project" value="InterPro"/>
</dbReference>
<dbReference type="Gene3D" id="3.30.1330.30">
    <property type="match status" value="1"/>
</dbReference>
<keyword evidence="7" id="KW-1185">Reference proteome</keyword>
<dbReference type="InterPro" id="IPR029028">
    <property type="entry name" value="Alpha/beta_knot_MTases"/>
</dbReference>
<name>A0A376BV41_9NEIS</name>
<dbReference type="RefSeq" id="WP_034292428.1">
    <property type="nucleotide sequence ID" value="NZ_CP091519.2"/>
</dbReference>
<dbReference type="Pfam" id="PF22435">
    <property type="entry name" value="MRM3-like_sub_bind"/>
    <property type="match status" value="1"/>
</dbReference>